<dbReference type="InterPro" id="IPR041121">
    <property type="entry name" value="SDH_C"/>
</dbReference>
<feature type="domain" description="Quinate/shikimate 5-dehydrogenase/glutamyl-tRNA reductase" evidence="9">
    <location>
        <begin position="122"/>
        <end position="195"/>
    </location>
</feature>
<feature type="binding site" evidence="8">
    <location>
        <position position="218"/>
    </location>
    <ligand>
        <name>NADP(+)</name>
        <dbReference type="ChEBI" id="CHEBI:58349"/>
    </ligand>
</feature>
<dbReference type="InterPro" id="IPR013708">
    <property type="entry name" value="Shikimate_DH-bd_N"/>
</dbReference>
<evidence type="ECO:0000259" key="10">
    <source>
        <dbReference type="Pfam" id="PF08501"/>
    </source>
</evidence>
<evidence type="ECO:0000256" key="5">
    <source>
        <dbReference type="ARBA" id="ARBA00023002"/>
    </source>
</evidence>
<evidence type="ECO:0000256" key="6">
    <source>
        <dbReference type="ARBA" id="ARBA00023141"/>
    </source>
</evidence>
<dbReference type="Gene3D" id="3.40.50.720">
    <property type="entry name" value="NAD(P)-binding Rossmann-like Domain"/>
    <property type="match status" value="1"/>
</dbReference>
<dbReference type="SUPFAM" id="SSF53223">
    <property type="entry name" value="Aminoacid dehydrogenase-like, N-terminal domain"/>
    <property type="match status" value="1"/>
</dbReference>
<feature type="domain" description="SDH C-terminal" evidence="11">
    <location>
        <begin position="242"/>
        <end position="267"/>
    </location>
</feature>
<dbReference type="SUPFAM" id="SSF51735">
    <property type="entry name" value="NAD(P)-binding Rossmann-fold domains"/>
    <property type="match status" value="1"/>
</dbReference>
<keyword evidence="4 8" id="KW-0521">NADP</keyword>
<dbReference type="UniPathway" id="UPA00053">
    <property type="reaction ID" value="UER00087"/>
</dbReference>
<dbReference type="InterPro" id="IPR046346">
    <property type="entry name" value="Aminoacid_DH-like_N_sf"/>
</dbReference>
<dbReference type="Gene3D" id="3.40.50.10860">
    <property type="entry name" value="Leucine Dehydrogenase, chain A, domain 1"/>
    <property type="match status" value="1"/>
</dbReference>
<dbReference type="Pfam" id="PF01488">
    <property type="entry name" value="Shikimate_DH"/>
    <property type="match status" value="1"/>
</dbReference>
<organism evidence="12 13">
    <name type="scientific">Thalassotalea euphylliae</name>
    <dbReference type="NCBI Taxonomy" id="1655234"/>
    <lineage>
        <taxon>Bacteria</taxon>
        <taxon>Pseudomonadati</taxon>
        <taxon>Pseudomonadota</taxon>
        <taxon>Gammaproteobacteria</taxon>
        <taxon>Alteromonadales</taxon>
        <taxon>Colwelliaceae</taxon>
        <taxon>Thalassotalea</taxon>
    </lineage>
</organism>
<feature type="binding site" evidence="8">
    <location>
        <position position="81"/>
    </location>
    <ligand>
        <name>NADP(+)</name>
        <dbReference type="ChEBI" id="CHEBI:58349"/>
    </ligand>
</feature>
<dbReference type="GO" id="GO:0009073">
    <property type="term" value="P:aromatic amino acid family biosynthetic process"/>
    <property type="evidence" value="ECO:0007669"/>
    <property type="project" value="UniProtKB-KW"/>
</dbReference>
<dbReference type="InterPro" id="IPR036291">
    <property type="entry name" value="NAD(P)-bd_dom_sf"/>
</dbReference>
<dbReference type="Pfam" id="PF08501">
    <property type="entry name" value="Shikimate_dh_N"/>
    <property type="match status" value="1"/>
</dbReference>
<comment type="similarity">
    <text evidence="8">Belongs to the shikimate dehydrogenase family.</text>
</comment>
<feature type="binding site" evidence="8">
    <location>
        <position position="106"/>
    </location>
    <ligand>
        <name>shikimate</name>
        <dbReference type="ChEBI" id="CHEBI:36208"/>
    </ligand>
</feature>
<keyword evidence="3 8" id="KW-0028">Amino-acid biosynthesis</keyword>
<dbReference type="CDD" id="cd01065">
    <property type="entry name" value="NAD_bind_Shikimate_DH"/>
    <property type="match status" value="1"/>
</dbReference>
<comment type="pathway">
    <text evidence="1 8">Metabolic intermediate biosynthesis; chorismate biosynthesis; chorismate from D-erythrose 4-phosphate and phosphoenolpyruvate: step 4/7.</text>
</comment>
<comment type="catalytic activity">
    <reaction evidence="7 8">
        <text>shikimate + NADP(+) = 3-dehydroshikimate + NADPH + H(+)</text>
        <dbReference type="Rhea" id="RHEA:17737"/>
        <dbReference type="ChEBI" id="CHEBI:15378"/>
        <dbReference type="ChEBI" id="CHEBI:16630"/>
        <dbReference type="ChEBI" id="CHEBI:36208"/>
        <dbReference type="ChEBI" id="CHEBI:57783"/>
        <dbReference type="ChEBI" id="CHEBI:58349"/>
        <dbReference type="EC" id="1.1.1.25"/>
    </reaction>
</comment>
<dbReference type="EC" id="1.1.1.25" evidence="2 8"/>
<feature type="domain" description="Shikimate dehydrogenase substrate binding N-terminal" evidence="10">
    <location>
        <begin position="10"/>
        <end position="92"/>
    </location>
</feature>
<dbReference type="NCBIfam" id="TIGR00507">
    <property type="entry name" value="aroE"/>
    <property type="match status" value="1"/>
</dbReference>
<dbReference type="GO" id="GO:0008652">
    <property type="term" value="P:amino acid biosynthetic process"/>
    <property type="evidence" value="ECO:0007669"/>
    <property type="project" value="UniProtKB-KW"/>
</dbReference>
<feature type="active site" description="Proton acceptor" evidence="8">
    <location>
        <position position="69"/>
    </location>
</feature>
<dbReference type="GO" id="GO:0004764">
    <property type="term" value="F:shikimate 3-dehydrogenase (NADP+) activity"/>
    <property type="evidence" value="ECO:0007669"/>
    <property type="project" value="UniProtKB-UniRule"/>
</dbReference>
<keyword evidence="6 8" id="KW-0057">Aromatic amino acid biosynthesis</keyword>
<reference evidence="12 13" key="1">
    <citation type="submission" date="2018-08" db="EMBL/GenBank/DDBJ databases">
        <title>Thalassotalea euphylliae genome.</title>
        <authorList>
            <person name="Summers S."/>
            <person name="Rice S.A."/>
            <person name="Freckelton M.L."/>
            <person name="Nedved B.T."/>
            <person name="Hadfield M.G."/>
        </authorList>
    </citation>
    <scope>NUCLEOTIDE SEQUENCE [LARGE SCALE GENOMIC DNA]</scope>
    <source>
        <strain evidence="12 13">H1</strain>
    </source>
</reference>
<name>A0A3E0TWA4_9GAMM</name>
<dbReference type="InterPro" id="IPR006151">
    <property type="entry name" value="Shikm_DH/Glu-tRNA_Rdtase"/>
</dbReference>
<dbReference type="GO" id="GO:0050661">
    <property type="term" value="F:NADP binding"/>
    <property type="evidence" value="ECO:0007669"/>
    <property type="project" value="InterPro"/>
</dbReference>
<feature type="binding site" evidence="8">
    <location>
        <position position="65"/>
    </location>
    <ligand>
        <name>shikimate</name>
        <dbReference type="ChEBI" id="CHEBI:36208"/>
    </ligand>
</feature>
<feature type="binding site" evidence="8">
    <location>
        <position position="90"/>
    </location>
    <ligand>
        <name>shikimate</name>
        <dbReference type="ChEBI" id="CHEBI:36208"/>
    </ligand>
</feature>
<keyword evidence="5 8" id="KW-0560">Oxidoreductase</keyword>
<dbReference type="InterPro" id="IPR011342">
    <property type="entry name" value="Shikimate_DH"/>
</dbReference>
<dbReference type="FunFam" id="3.40.50.10860:FF:000006">
    <property type="entry name" value="Shikimate dehydrogenase (NADP(+))"/>
    <property type="match status" value="1"/>
</dbReference>
<evidence type="ECO:0000256" key="3">
    <source>
        <dbReference type="ARBA" id="ARBA00022605"/>
    </source>
</evidence>
<feature type="binding site" evidence="8">
    <location>
        <begin position="153"/>
        <end position="158"/>
    </location>
    <ligand>
        <name>NADP(+)</name>
        <dbReference type="ChEBI" id="CHEBI:58349"/>
    </ligand>
</feature>
<proteinExistence type="inferred from homology"/>
<accession>A0A3E0TWA4</accession>
<comment type="subunit">
    <text evidence="8">Homodimer.</text>
</comment>
<dbReference type="EMBL" id="QUOU01000001">
    <property type="protein sequence ID" value="REL28749.1"/>
    <property type="molecule type" value="Genomic_DNA"/>
</dbReference>
<feature type="binding site" evidence="8">
    <location>
        <position position="249"/>
    </location>
    <ligand>
        <name>shikimate</name>
        <dbReference type="ChEBI" id="CHEBI:36208"/>
    </ligand>
</feature>
<protein>
    <recommendedName>
        <fullName evidence="2 8">Shikimate dehydrogenase (NADP(+))</fullName>
        <shortName evidence="8">SDH</shortName>
        <ecNumber evidence="2 8">1.1.1.25</ecNumber>
    </recommendedName>
</protein>
<dbReference type="AlphaFoldDB" id="A0A3E0TWA4"/>
<dbReference type="NCBIfam" id="NF001310">
    <property type="entry name" value="PRK00258.1-2"/>
    <property type="match status" value="1"/>
</dbReference>
<comment type="caution">
    <text evidence="12">The sequence shown here is derived from an EMBL/GenBank/DDBJ whole genome shotgun (WGS) entry which is preliminary data.</text>
</comment>
<feature type="binding site" evidence="8">
    <location>
        <position position="220"/>
    </location>
    <ligand>
        <name>shikimate</name>
        <dbReference type="ChEBI" id="CHEBI:36208"/>
    </ligand>
</feature>
<evidence type="ECO:0000259" key="11">
    <source>
        <dbReference type="Pfam" id="PF18317"/>
    </source>
</evidence>
<dbReference type="Proteomes" id="UP000256478">
    <property type="component" value="Unassembled WGS sequence"/>
</dbReference>
<dbReference type="PANTHER" id="PTHR21089:SF1">
    <property type="entry name" value="BIFUNCTIONAL 3-DEHYDROQUINATE DEHYDRATASE_SHIKIMATE DEHYDROGENASE, CHLOROPLASTIC"/>
    <property type="match status" value="1"/>
</dbReference>
<dbReference type="OrthoDB" id="9776868at2"/>
<dbReference type="InterPro" id="IPR022893">
    <property type="entry name" value="Shikimate_DH_fam"/>
</dbReference>
<dbReference type="GO" id="GO:0009423">
    <property type="term" value="P:chorismate biosynthetic process"/>
    <property type="evidence" value="ECO:0007669"/>
    <property type="project" value="UniProtKB-UniRule"/>
</dbReference>
<dbReference type="PANTHER" id="PTHR21089">
    <property type="entry name" value="SHIKIMATE DEHYDROGENASE"/>
    <property type="match status" value="1"/>
</dbReference>
<evidence type="ECO:0000259" key="9">
    <source>
        <dbReference type="Pfam" id="PF01488"/>
    </source>
</evidence>
<sequence length="277" mass="29602">MNSPMDKYAVFGHPITQSKSPQIHQKFAESTQQNIEYTAIDPGPDNFEKGIQQFVAAGGKGCNITMPFKQQAYKLAGQLSERAKLAGAVNTLTFHSDGTISGDNTDGAGLVNDLLANGAKLNKKVLLIGAGGAARGVIKPLLDCQPELLIIVNRTHEKAELLADKFQAFGNIHALSITELAAKHSFDVIINSSSTSLTGELPPVPPSIFSAGCFAYDMVYQDKPTCFLTWAAEHGATTIVDGLGMLVGQAAESFRVWRGVEPAKEPVLTMLRAELTS</sequence>
<dbReference type="GO" id="GO:0019632">
    <property type="term" value="P:shikimate metabolic process"/>
    <property type="evidence" value="ECO:0007669"/>
    <property type="project" value="InterPro"/>
</dbReference>
<gene>
    <name evidence="8" type="primary">aroE</name>
    <name evidence="12" type="ORF">DXX93_00140</name>
</gene>
<feature type="binding site" evidence="8">
    <location>
        <begin position="18"/>
        <end position="20"/>
    </location>
    <ligand>
        <name>shikimate</name>
        <dbReference type="ChEBI" id="CHEBI:36208"/>
    </ligand>
</feature>
<feature type="binding site" evidence="8">
    <location>
        <begin position="129"/>
        <end position="133"/>
    </location>
    <ligand>
        <name>NADP(+)</name>
        <dbReference type="ChEBI" id="CHEBI:58349"/>
    </ligand>
</feature>
<dbReference type="Pfam" id="PF18317">
    <property type="entry name" value="SDH_C"/>
    <property type="match status" value="1"/>
</dbReference>
<comment type="function">
    <text evidence="8">Involved in the biosynthesis of the chorismate, which leads to the biosynthesis of aromatic amino acids. Catalyzes the reversible NADPH linked reduction of 3-dehydroshikimate (DHSA) to yield shikimate (SA).</text>
</comment>
<dbReference type="HAMAP" id="MF_00222">
    <property type="entry name" value="Shikimate_DH_AroE"/>
    <property type="match status" value="1"/>
</dbReference>
<evidence type="ECO:0000256" key="8">
    <source>
        <dbReference type="HAMAP-Rule" id="MF_00222"/>
    </source>
</evidence>
<dbReference type="GO" id="GO:0005829">
    <property type="term" value="C:cytosol"/>
    <property type="evidence" value="ECO:0007669"/>
    <property type="project" value="TreeGrafter"/>
</dbReference>
<evidence type="ECO:0000256" key="2">
    <source>
        <dbReference type="ARBA" id="ARBA00012962"/>
    </source>
</evidence>
<evidence type="ECO:0000256" key="7">
    <source>
        <dbReference type="ARBA" id="ARBA00049442"/>
    </source>
</evidence>
<dbReference type="FunFam" id="3.40.50.720:FF:000104">
    <property type="entry name" value="Shikimate dehydrogenase (NADP(+))"/>
    <property type="match status" value="1"/>
</dbReference>
<evidence type="ECO:0000256" key="4">
    <source>
        <dbReference type="ARBA" id="ARBA00022857"/>
    </source>
</evidence>
<feature type="binding site" evidence="8">
    <location>
        <position position="242"/>
    </location>
    <ligand>
        <name>NADP(+)</name>
        <dbReference type="ChEBI" id="CHEBI:58349"/>
    </ligand>
</feature>
<evidence type="ECO:0000256" key="1">
    <source>
        <dbReference type="ARBA" id="ARBA00004871"/>
    </source>
</evidence>
<evidence type="ECO:0000313" key="13">
    <source>
        <dbReference type="Proteomes" id="UP000256478"/>
    </source>
</evidence>
<evidence type="ECO:0000313" key="12">
    <source>
        <dbReference type="EMBL" id="REL28749.1"/>
    </source>
</evidence>